<accession>J9FQ91</accession>
<gene>
    <name evidence="1" type="ORF">EVA_20137</name>
</gene>
<proteinExistence type="predicted"/>
<dbReference type="EMBL" id="AMCI01007969">
    <property type="protein sequence ID" value="EJW91757.1"/>
    <property type="molecule type" value="Genomic_DNA"/>
</dbReference>
<name>J9FQ91_9ZZZZ</name>
<comment type="caution">
    <text evidence="1">The sequence shown here is derived from an EMBL/GenBank/DDBJ whole genome shotgun (WGS) entry which is preliminary data.</text>
</comment>
<dbReference type="AlphaFoldDB" id="J9FQ91"/>
<evidence type="ECO:0000313" key="1">
    <source>
        <dbReference type="EMBL" id="EJW91757.1"/>
    </source>
</evidence>
<reference evidence="1" key="1">
    <citation type="journal article" date="2012" name="PLoS ONE">
        <title>Gene sets for utilization of primary and secondary nutrition supplies in the distal gut of endangered iberian lynx.</title>
        <authorList>
            <person name="Alcaide M."/>
            <person name="Messina E."/>
            <person name="Richter M."/>
            <person name="Bargiela R."/>
            <person name="Peplies J."/>
            <person name="Huws S.A."/>
            <person name="Newbold C.J."/>
            <person name="Golyshin P.N."/>
            <person name="Simon M.A."/>
            <person name="Lopez G."/>
            <person name="Yakimov M.M."/>
            <person name="Ferrer M."/>
        </authorList>
    </citation>
    <scope>NUCLEOTIDE SEQUENCE</scope>
</reference>
<organism evidence="1">
    <name type="scientific">gut metagenome</name>
    <dbReference type="NCBI Taxonomy" id="749906"/>
    <lineage>
        <taxon>unclassified sequences</taxon>
        <taxon>metagenomes</taxon>
        <taxon>organismal metagenomes</taxon>
    </lineage>
</organism>
<sequence length="63" mass="7420">MNNNEKEKKSDAELIEEAYKMSYTDWSLIEGLIEQAESEETKEILLSREKYLYHREEASCGCL</sequence>
<protein>
    <submittedName>
        <fullName evidence="1">Uncharacterized protein</fullName>
    </submittedName>
</protein>